<dbReference type="GeneID" id="47723199"/>
<accession>A0A2H1E9M6</accession>
<evidence type="ECO:0000313" key="3">
    <source>
        <dbReference type="Proteomes" id="UP000231564"/>
    </source>
</evidence>
<keyword evidence="1" id="KW-0812">Transmembrane</keyword>
<dbReference type="STRING" id="1349785.GCA_000509405_02217"/>
<gene>
    <name evidence="2" type="ORF">MARIT_1690</name>
</gene>
<keyword evidence="1" id="KW-0472">Membrane</keyword>
<feature type="transmembrane region" description="Helical" evidence="1">
    <location>
        <begin position="45"/>
        <end position="61"/>
    </location>
</feature>
<evidence type="ECO:0000256" key="1">
    <source>
        <dbReference type="SAM" id="Phobius"/>
    </source>
</evidence>
<sequence>MPLQIEEYMLPCLNKRLLGISCMGCGFQRAVALLIHGQFIEAFKMYPAIYTLIVLITFILLNLKYKFKNASKIIRILSLLSLLLIIGNFFLKNS</sequence>
<evidence type="ECO:0000313" key="2">
    <source>
        <dbReference type="EMBL" id="SFZ82654.1"/>
    </source>
</evidence>
<organism evidence="2 3">
    <name type="scientific">Tenacibaculum maritimum NCIMB 2154</name>
    <dbReference type="NCBI Taxonomy" id="1349785"/>
    <lineage>
        <taxon>Bacteria</taxon>
        <taxon>Pseudomonadati</taxon>
        <taxon>Bacteroidota</taxon>
        <taxon>Flavobacteriia</taxon>
        <taxon>Flavobacteriales</taxon>
        <taxon>Flavobacteriaceae</taxon>
        <taxon>Tenacibaculum</taxon>
    </lineage>
</organism>
<reference evidence="2 3" key="1">
    <citation type="submission" date="2016-11" db="EMBL/GenBank/DDBJ databases">
        <authorList>
            <person name="Jaros S."/>
            <person name="Januszkiewicz K."/>
            <person name="Wedrychowicz H."/>
        </authorList>
    </citation>
    <scope>NUCLEOTIDE SEQUENCE [LARGE SCALE GENOMIC DNA]</scope>
    <source>
        <strain evidence="2">NCIMB 2154T</strain>
    </source>
</reference>
<dbReference type="OrthoDB" id="9815897at2"/>
<protein>
    <recommendedName>
        <fullName evidence="4">DUF2752 domain-containing protein</fullName>
    </recommendedName>
</protein>
<keyword evidence="1" id="KW-1133">Transmembrane helix</keyword>
<dbReference type="RefSeq" id="WP_024740508.1">
    <property type="nucleotide sequence ID" value="NZ_BAUG01000008.1"/>
</dbReference>
<dbReference type="Proteomes" id="UP000231564">
    <property type="component" value="Chromosome MARIT"/>
</dbReference>
<evidence type="ECO:0008006" key="4">
    <source>
        <dbReference type="Google" id="ProtNLM"/>
    </source>
</evidence>
<dbReference type="AlphaFoldDB" id="A0A2H1E9M6"/>
<dbReference type="EMBL" id="LT634361">
    <property type="protein sequence ID" value="SFZ82654.1"/>
    <property type="molecule type" value="Genomic_DNA"/>
</dbReference>
<name>A0A2H1E9M6_9FLAO</name>
<dbReference type="KEGG" id="tmar:MARIT_1690"/>
<proteinExistence type="predicted"/>
<dbReference type="InterPro" id="IPR021215">
    <property type="entry name" value="DUF2752"/>
</dbReference>
<keyword evidence="3" id="KW-1185">Reference proteome</keyword>
<feature type="transmembrane region" description="Helical" evidence="1">
    <location>
        <begin position="73"/>
        <end position="91"/>
    </location>
</feature>
<dbReference type="Pfam" id="PF10825">
    <property type="entry name" value="DUF2752"/>
    <property type="match status" value="1"/>
</dbReference>